<dbReference type="OrthoDB" id="8613168at2"/>
<dbReference type="RefSeq" id="WP_007175339.1">
    <property type="nucleotide sequence ID" value="NZ_GG704784.1"/>
</dbReference>
<feature type="chain" id="PRO_5003026573" description="Lipoprotein" evidence="1">
    <location>
        <begin position="22"/>
        <end position="152"/>
    </location>
</feature>
<protein>
    <recommendedName>
        <fullName evidence="4">Lipoprotein</fullName>
    </recommendedName>
</protein>
<dbReference type="HOGENOM" id="CLU_138519_0_0_10"/>
<accession>D1PT50</accession>
<comment type="caution">
    <text evidence="2">The sequence shown here is derived from an EMBL/GenBank/DDBJ whole genome shotgun (WGS) entry which is preliminary data.</text>
</comment>
<organism evidence="2 3">
    <name type="scientific">Hallella bergensis DSM 17361</name>
    <dbReference type="NCBI Taxonomy" id="585502"/>
    <lineage>
        <taxon>Bacteria</taxon>
        <taxon>Pseudomonadati</taxon>
        <taxon>Bacteroidota</taxon>
        <taxon>Bacteroidia</taxon>
        <taxon>Bacteroidales</taxon>
        <taxon>Prevotellaceae</taxon>
        <taxon>Hallella</taxon>
    </lineage>
</organism>
<reference evidence="2 3" key="1">
    <citation type="submission" date="2009-10" db="EMBL/GenBank/DDBJ databases">
        <authorList>
            <person name="Qin X."/>
            <person name="Bachman B."/>
            <person name="Battles P."/>
            <person name="Bell A."/>
            <person name="Bess C."/>
            <person name="Bickham C."/>
            <person name="Chaboub L."/>
            <person name="Chen D."/>
            <person name="Coyle M."/>
            <person name="Deiros D.R."/>
            <person name="Dinh H."/>
            <person name="Forbes L."/>
            <person name="Fowler G."/>
            <person name="Francisco L."/>
            <person name="Fu Q."/>
            <person name="Gubbala S."/>
            <person name="Hale W."/>
            <person name="Han Y."/>
            <person name="Hemphill L."/>
            <person name="Highlander S.K."/>
            <person name="Hirani K."/>
            <person name="Hogues M."/>
            <person name="Jackson L."/>
            <person name="Jakkamsetti A."/>
            <person name="Javaid M."/>
            <person name="Jiang H."/>
            <person name="Korchina V."/>
            <person name="Kovar C."/>
            <person name="Lara F."/>
            <person name="Lee S."/>
            <person name="Mata R."/>
            <person name="Mathew T."/>
            <person name="Moen C."/>
            <person name="Morales K."/>
            <person name="Munidasa M."/>
            <person name="Nazareth L."/>
            <person name="Ngo R."/>
            <person name="Nguyen L."/>
            <person name="Okwuonu G."/>
            <person name="Ongeri F."/>
            <person name="Patil S."/>
            <person name="Petrosino J."/>
            <person name="Pham C."/>
            <person name="Pham P."/>
            <person name="Pu L.-L."/>
            <person name="Puazo M."/>
            <person name="Raj R."/>
            <person name="Reid J."/>
            <person name="Rouhana J."/>
            <person name="Saada N."/>
            <person name="Shang Y."/>
            <person name="Simmons D."/>
            <person name="Thornton R."/>
            <person name="Warren J."/>
            <person name="Weissenberger G."/>
            <person name="Zhang J."/>
            <person name="Zhang L."/>
            <person name="Zhou C."/>
            <person name="Zhu D."/>
            <person name="Muzny D."/>
            <person name="Worley K."/>
            <person name="Gibbs R."/>
        </authorList>
    </citation>
    <scope>NUCLEOTIDE SEQUENCE [LARGE SCALE GENOMIC DNA]</scope>
    <source>
        <strain evidence="2 3">DSM 17361</strain>
    </source>
</reference>
<evidence type="ECO:0008006" key="4">
    <source>
        <dbReference type="Google" id="ProtNLM"/>
    </source>
</evidence>
<feature type="signal peptide" evidence="1">
    <location>
        <begin position="1"/>
        <end position="21"/>
    </location>
</feature>
<gene>
    <name evidence="2" type="ORF">HMPREF0645_0135</name>
</gene>
<sequence length="152" mass="17036">MKQSMVLTVAGVVLTNLVACGAAGSLRRAQTDVPYTVAHHYYYKLHTEAPANPMVTTRAEFDKRYGEAAVMGKNGQPTAIDFERQLAIGIVLPLTNDHVEVRPTRLTADGDTLVLYYQVKTLERNMPSTMRPMVLVVVDRDHKRGHCRLQRE</sequence>
<proteinExistence type="predicted"/>
<keyword evidence="1" id="KW-0732">Signal</keyword>
<evidence type="ECO:0000313" key="2">
    <source>
        <dbReference type="EMBL" id="EFA45544.1"/>
    </source>
</evidence>
<dbReference type="Proteomes" id="UP000003160">
    <property type="component" value="Unassembled WGS sequence"/>
</dbReference>
<evidence type="ECO:0000256" key="1">
    <source>
        <dbReference type="SAM" id="SignalP"/>
    </source>
</evidence>
<keyword evidence="3" id="KW-1185">Reference proteome</keyword>
<dbReference type="AlphaFoldDB" id="D1PT50"/>
<name>D1PT50_9BACT</name>
<dbReference type="EMBL" id="ACKS01000009">
    <property type="protein sequence ID" value="EFA45544.1"/>
    <property type="molecule type" value="Genomic_DNA"/>
</dbReference>
<evidence type="ECO:0000313" key="3">
    <source>
        <dbReference type="Proteomes" id="UP000003160"/>
    </source>
</evidence>